<dbReference type="GO" id="GO:0005886">
    <property type="term" value="C:plasma membrane"/>
    <property type="evidence" value="ECO:0007669"/>
    <property type="project" value="UniProtKB-SubCell"/>
</dbReference>
<dbReference type="InterPro" id="IPR003004">
    <property type="entry name" value="GspF/PilC"/>
</dbReference>
<dbReference type="PANTHER" id="PTHR30012">
    <property type="entry name" value="GENERAL SECRETION PATHWAY PROTEIN"/>
    <property type="match status" value="1"/>
</dbReference>
<keyword evidence="10" id="KW-1185">Reference proteome</keyword>
<keyword evidence="6 7" id="KW-0472">Membrane</keyword>
<comment type="similarity">
    <text evidence="2">Belongs to the GSP F family.</text>
</comment>
<evidence type="ECO:0000313" key="10">
    <source>
        <dbReference type="Proteomes" id="UP000036367"/>
    </source>
</evidence>
<evidence type="ECO:0000256" key="4">
    <source>
        <dbReference type="ARBA" id="ARBA00022692"/>
    </source>
</evidence>
<comment type="caution">
    <text evidence="9">The sequence shown here is derived from an EMBL/GenBank/DDBJ whole genome shotgun (WGS) entry which is preliminary data.</text>
</comment>
<dbReference type="InterPro" id="IPR018076">
    <property type="entry name" value="T2SS_GspF_dom"/>
</dbReference>
<reference evidence="9" key="1">
    <citation type="submission" date="2015-05" db="EMBL/GenBank/DDBJ databases">
        <title>Permanent draft genome of Rhodopirellula islandicus K833.</title>
        <authorList>
            <person name="Kizina J."/>
            <person name="Richter M."/>
            <person name="Glockner F.O."/>
            <person name="Harder J."/>
        </authorList>
    </citation>
    <scope>NUCLEOTIDE SEQUENCE [LARGE SCALE GENOMIC DNA]</scope>
    <source>
        <strain evidence="9">K833</strain>
    </source>
</reference>
<evidence type="ECO:0000259" key="8">
    <source>
        <dbReference type="Pfam" id="PF00482"/>
    </source>
</evidence>
<gene>
    <name evidence="9" type="ORF">RISK_006356</name>
</gene>
<feature type="transmembrane region" description="Helical" evidence="7">
    <location>
        <begin position="44"/>
        <end position="61"/>
    </location>
</feature>
<dbReference type="InterPro" id="IPR042094">
    <property type="entry name" value="T2SS_GspF_sf"/>
</dbReference>
<evidence type="ECO:0000256" key="5">
    <source>
        <dbReference type="ARBA" id="ARBA00022989"/>
    </source>
</evidence>
<comment type="subcellular location">
    <subcellularLocation>
        <location evidence="1">Cell membrane</location>
        <topology evidence="1">Multi-pass membrane protein</topology>
    </subcellularLocation>
</comment>
<feature type="transmembrane region" description="Helical" evidence="7">
    <location>
        <begin position="237"/>
        <end position="262"/>
    </location>
</feature>
<dbReference type="RefSeq" id="WP_236696708.1">
    <property type="nucleotide sequence ID" value="NZ_LECT01000052.1"/>
</dbReference>
<keyword evidence="5 7" id="KW-1133">Transmembrane helix</keyword>
<evidence type="ECO:0000256" key="1">
    <source>
        <dbReference type="ARBA" id="ARBA00004651"/>
    </source>
</evidence>
<feature type="domain" description="Type II secretion system protein GspF" evidence="8">
    <location>
        <begin position="289"/>
        <end position="409"/>
    </location>
</feature>
<proteinExistence type="inferred from homology"/>
<evidence type="ECO:0000256" key="7">
    <source>
        <dbReference type="SAM" id="Phobius"/>
    </source>
</evidence>
<feature type="transmembrane region" description="Helical" evidence="7">
    <location>
        <begin position="6"/>
        <end position="24"/>
    </location>
</feature>
<name>A0A0J1B458_RHOIS</name>
<accession>A0A0J1B458</accession>
<organism evidence="9 10">
    <name type="scientific">Rhodopirellula islandica</name>
    <dbReference type="NCBI Taxonomy" id="595434"/>
    <lineage>
        <taxon>Bacteria</taxon>
        <taxon>Pseudomonadati</taxon>
        <taxon>Planctomycetota</taxon>
        <taxon>Planctomycetia</taxon>
        <taxon>Pirellulales</taxon>
        <taxon>Pirellulaceae</taxon>
        <taxon>Rhodopirellula</taxon>
    </lineage>
</organism>
<dbReference type="PANTHER" id="PTHR30012:SF0">
    <property type="entry name" value="TYPE II SECRETION SYSTEM PROTEIN F-RELATED"/>
    <property type="match status" value="1"/>
</dbReference>
<keyword evidence="4 7" id="KW-0812">Transmembrane</keyword>
<dbReference type="Pfam" id="PF00482">
    <property type="entry name" value="T2SSF"/>
    <property type="match status" value="1"/>
</dbReference>
<dbReference type="EMBL" id="LECT01000052">
    <property type="protein sequence ID" value="KLU01640.1"/>
    <property type="molecule type" value="Genomic_DNA"/>
</dbReference>
<evidence type="ECO:0000256" key="6">
    <source>
        <dbReference type="ARBA" id="ARBA00023136"/>
    </source>
</evidence>
<feature type="transmembrane region" description="Helical" evidence="7">
    <location>
        <begin position="385"/>
        <end position="411"/>
    </location>
</feature>
<dbReference type="Gene3D" id="1.20.81.30">
    <property type="entry name" value="Type II secretion system (T2SS), domain F"/>
    <property type="match status" value="1"/>
</dbReference>
<dbReference type="PATRIC" id="fig|595434.4.peg.6042"/>
<dbReference type="STRING" id="595434.RISK_006356"/>
<evidence type="ECO:0000256" key="2">
    <source>
        <dbReference type="ARBA" id="ARBA00005745"/>
    </source>
</evidence>
<feature type="transmembrane region" description="Helical" evidence="7">
    <location>
        <begin position="195"/>
        <end position="217"/>
    </location>
</feature>
<evidence type="ECO:0000313" key="9">
    <source>
        <dbReference type="EMBL" id="KLU01640.1"/>
    </source>
</evidence>
<sequence>MSHQFIFIGIAIVCGLFAATLRTIKRNLIAKPASQFRPKTVRIFAFFEWLFWLACVVALAISAPHPVTFVLLAMLMGTLLVARRWTYLDEAESLNRWMRLAAGTRASYPVLAESLANGSTSRIACQAKSFSARLMRGESLVKAVRRSKLPVSADTLAAIQHAQPQSTAASAKETSRFEDIDATTPASAPIIAEQFIYLLATMFLAWGMGSLFRSNLIELFDEFGDEFVSTRSSFGGVLQTITTVYEAMMIVLSIWFLMAILIRWQPTWLIRWIPWFGKDAIERWRCEILRSLAIGIRAGNAEPELLSLASQSSRVPWIRNRCRKASRLIENGTTLPDALHRSRVVTSKEQTWLTSAAGNHHLPSAINQLVDNLTRRRSLRWKLRMSWLVPLGTVLVGVYVMAHIMAVFLFLTTLTQALS</sequence>
<dbReference type="Proteomes" id="UP000036367">
    <property type="component" value="Unassembled WGS sequence"/>
</dbReference>
<feature type="transmembrane region" description="Helical" evidence="7">
    <location>
        <begin position="67"/>
        <end position="86"/>
    </location>
</feature>
<keyword evidence="3" id="KW-1003">Cell membrane</keyword>
<dbReference type="AlphaFoldDB" id="A0A0J1B458"/>
<evidence type="ECO:0000256" key="3">
    <source>
        <dbReference type="ARBA" id="ARBA00022475"/>
    </source>
</evidence>
<protein>
    <submittedName>
        <fullName evidence="9">Protein secretion system</fullName>
    </submittedName>
</protein>